<feature type="transmembrane region" description="Helical" evidence="11">
    <location>
        <begin position="309"/>
        <end position="329"/>
    </location>
</feature>
<keyword evidence="5" id="KW-0997">Cell inner membrane</keyword>
<dbReference type="PANTHER" id="PTHR46494:SF3">
    <property type="entry name" value="ZINC TRANSPORT PROTEIN ZNTB"/>
    <property type="match status" value="1"/>
</dbReference>
<keyword evidence="6 11" id="KW-0812">Transmembrane</keyword>
<evidence type="ECO:0000256" key="3">
    <source>
        <dbReference type="ARBA" id="ARBA00022448"/>
    </source>
</evidence>
<evidence type="ECO:0000313" key="13">
    <source>
        <dbReference type="Proteomes" id="UP001156691"/>
    </source>
</evidence>
<gene>
    <name evidence="12" type="ORF">GCM10010862_51620</name>
</gene>
<dbReference type="SUPFAM" id="SSF144083">
    <property type="entry name" value="Magnesium transport protein CorA, transmembrane region"/>
    <property type="match status" value="1"/>
</dbReference>
<dbReference type="PANTHER" id="PTHR46494">
    <property type="entry name" value="CORA FAMILY METAL ION TRANSPORTER (EUROFUNG)"/>
    <property type="match status" value="1"/>
</dbReference>
<evidence type="ECO:0000256" key="2">
    <source>
        <dbReference type="ARBA" id="ARBA00009765"/>
    </source>
</evidence>
<dbReference type="InterPro" id="IPR045863">
    <property type="entry name" value="CorA_TM1_TM2"/>
</dbReference>
<comment type="caution">
    <text evidence="12">The sequence shown here is derived from an EMBL/GenBank/DDBJ whole genome shotgun (WGS) entry which is preliminary data.</text>
</comment>
<feature type="transmembrane region" description="Helical" evidence="11">
    <location>
        <begin position="276"/>
        <end position="297"/>
    </location>
</feature>
<evidence type="ECO:0000256" key="7">
    <source>
        <dbReference type="ARBA" id="ARBA00022833"/>
    </source>
</evidence>
<proteinExistence type="inferred from homology"/>
<reference evidence="13" key="1">
    <citation type="journal article" date="2019" name="Int. J. Syst. Evol. Microbiol.">
        <title>The Global Catalogue of Microorganisms (GCM) 10K type strain sequencing project: providing services to taxonomists for standard genome sequencing and annotation.</title>
        <authorList>
            <consortium name="The Broad Institute Genomics Platform"/>
            <consortium name="The Broad Institute Genome Sequencing Center for Infectious Disease"/>
            <person name="Wu L."/>
            <person name="Ma J."/>
        </authorList>
    </citation>
    <scope>NUCLEOTIDE SEQUENCE [LARGE SCALE GENOMIC DNA]</scope>
    <source>
        <strain evidence="13">NBRC 112416</strain>
    </source>
</reference>
<keyword evidence="3" id="KW-0813">Transport</keyword>
<dbReference type="RefSeq" id="WP_284343273.1">
    <property type="nucleotide sequence ID" value="NZ_BSNS01000024.1"/>
</dbReference>
<sequence length="335" mass="37108">MNDAMSVRTELPGQTDAGNAGMIVVFDGKGGVTGVGGLDSEHIMPQRGFMLISGNSRSPAFKVWLNKFVGPFNADLLTVPNTRSRCTVADDRAMVVMRVVRPGAEPHDIGRQLLTMRIERGQVIVASELNIPELLGVGQWQQTQHAPVSPADLVARLALRASDRIEPLVEALGNRLDDIEEQLLFDNDARVQTRLAQLRRDLISFRRLIWPQRDVLTTLEVEDISFFSGRDRMRLREASARSARLGDELQTLSERAVLVHEQILDQRSEQMNRNMLVLAAVTVVFMPLTLITGALGMNVEGIPFAAAPWAFAAVSGALVAIAAVLVWWMRGRRWL</sequence>
<protein>
    <recommendedName>
        <fullName evidence="14">Zinc transporter</fullName>
    </recommendedName>
</protein>
<dbReference type="Gene3D" id="3.30.460.20">
    <property type="entry name" value="CorA soluble domain-like"/>
    <property type="match status" value="1"/>
</dbReference>
<evidence type="ECO:0000256" key="9">
    <source>
        <dbReference type="ARBA" id="ARBA00023065"/>
    </source>
</evidence>
<evidence type="ECO:0000256" key="4">
    <source>
        <dbReference type="ARBA" id="ARBA00022475"/>
    </source>
</evidence>
<accession>A0ABQ5WDF3</accession>
<dbReference type="Proteomes" id="UP001156691">
    <property type="component" value="Unassembled WGS sequence"/>
</dbReference>
<keyword evidence="4" id="KW-1003">Cell membrane</keyword>
<dbReference type="Gene3D" id="1.20.58.340">
    <property type="entry name" value="Magnesium transport protein CorA, transmembrane region"/>
    <property type="match status" value="2"/>
</dbReference>
<evidence type="ECO:0008006" key="14">
    <source>
        <dbReference type="Google" id="ProtNLM"/>
    </source>
</evidence>
<evidence type="ECO:0000256" key="6">
    <source>
        <dbReference type="ARBA" id="ARBA00022692"/>
    </source>
</evidence>
<keyword evidence="9" id="KW-0406">Ion transport</keyword>
<evidence type="ECO:0000256" key="8">
    <source>
        <dbReference type="ARBA" id="ARBA00022989"/>
    </source>
</evidence>
<comment type="similarity">
    <text evidence="2">Belongs to the CorA metal ion transporter (MIT) (TC 1.A.35) family.</text>
</comment>
<keyword evidence="13" id="KW-1185">Reference proteome</keyword>
<organism evidence="12 13">
    <name type="scientific">Devosia nitrariae</name>
    <dbReference type="NCBI Taxonomy" id="2071872"/>
    <lineage>
        <taxon>Bacteria</taxon>
        <taxon>Pseudomonadati</taxon>
        <taxon>Pseudomonadota</taxon>
        <taxon>Alphaproteobacteria</taxon>
        <taxon>Hyphomicrobiales</taxon>
        <taxon>Devosiaceae</taxon>
        <taxon>Devosia</taxon>
    </lineage>
</organism>
<evidence type="ECO:0000313" key="12">
    <source>
        <dbReference type="EMBL" id="GLQ57903.1"/>
    </source>
</evidence>
<name>A0ABQ5WDF3_9HYPH</name>
<evidence type="ECO:0000256" key="10">
    <source>
        <dbReference type="ARBA" id="ARBA00023136"/>
    </source>
</evidence>
<evidence type="ECO:0000256" key="11">
    <source>
        <dbReference type="SAM" id="Phobius"/>
    </source>
</evidence>
<keyword evidence="8 11" id="KW-1133">Transmembrane helix</keyword>
<dbReference type="EMBL" id="BSNS01000024">
    <property type="protein sequence ID" value="GLQ57903.1"/>
    <property type="molecule type" value="Genomic_DNA"/>
</dbReference>
<dbReference type="InterPro" id="IPR002523">
    <property type="entry name" value="MgTranspt_CorA/ZnTranspt_ZntB"/>
</dbReference>
<dbReference type="InterPro" id="IPR045861">
    <property type="entry name" value="CorA_cytoplasmic_dom"/>
</dbReference>
<comment type="subcellular location">
    <subcellularLocation>
        <location evidence="1">Cell membrane</location>
        <topology evidence="1">Multi-pass membrane protein</topology>
    </subcellularLocation>
</comment>
<dbReference type="Pfam" id="PF01544">
    <property type="entry name" value="CorA"/>
    <property type="match status" value="1"/>
</dbReference>
<evidence type="ECO:0000256" key="1">
    <source>
        <dbReference type="ARBA" id="ARBA00004651"/>
    </source>
</evidence>
<evidence type="ECO:0000256" key="5">
    <source>
        <dbReference type="ARBA" id="ARBA00022519"/>
    </source>
</evidence>
<dbReference type="SUPFAM" id="SSF143865">
    <property type="entry name" value="CorA soluble domain-like"/>
    <property type="match status" value="1"/>
</dbReference>
<keyword evidence="10 11" id="KW-0472">Membrane</keyword>
<keyword evidence="7" id="KW-0862">Zinc</keyword>